<gene>
    <name evidence="2" type="ORF">SAMN05443669_10753</name>
</gene>
<dbReference type="EMBL" id="FRBU01000075">
    <property type="protein sequence ID" value="SHM78870.1"/>
    <property type="molecule type" value="Genomic_DNA"/>
</dbReference>
<reference evidence="3" key="1">
    <citation type="submission" date="2016-11" db="EMBL/GenBank/DDBJ databases">
        <authorList>
            <person name="Varghese N."/>
            <person name="Submissions S."/>
        </authorList>
    </citation>
    <scope>NUCLEOTIDE SEQUENCE [LARGE SCALE GENOMIC DNA]</scope>
    <source>
        <strain evidence="3">DSM 3661</strain>
    </source>
</reference>
<evidence type="ECO:0000313" key="2">
    <source>
        <dbReference type="EMBL" id="SHM78870.1"/>
    </source>
</evidence>
<evidence type="ECO:0000313" key="3">
    <source>
        <dbReference type="Proteomes" id="UP000184260"/>
    </source>
</evidence>
<dbReference type="STRING" id="69322.SAMN05443669_10753"/>
<evidence type="ECO:0000259" key="1">
    <source>
        <dbReference type="Pfam" id="PF04738"/>
    </source>
</evidence>
<dbReference type="Proteomes" id="UP000184260">
    <property type="component" value="Unassembled WGS sequence"/>
</dbReference>
<sequence length="346" mass="39994">MHHYQIRPFSSHVLRTPLLPLSFYTKIMEKEAVISVFEQLQDSLVHEALQLASPELILLVEKYWENPQSLSNKKTTALAYSVLKYCARMASRCTPFGLFAGCTVGEKGQTTNIVMDHKELFQRHTQLDMQFWIALLQELVKQEEVRNTLSYKPNTSLYEVGSFYRYVEYRYQGTKRQHSIAALRKTDLLTLVYQKSRQGITIEALIELLADDASERDDAKDFVNQLIDFQFLVSDLDGALTTKNEWDRINAILARVPNFEKETTFFQRLKRQIESLDFGLVPKPTAYTAIKNVLTEARVTFDKKYLFQTDLTTAASVNTLHPKLHRQTLEALTFLNGIQKNTKDIH</sequence>
<accession>A0A1M7LL19</accession>
<dbReference type="OrthoDB" id="1273722at2"/>
<protein>
    <submittedName>
        <fullName evidence="2">Lantibiotic dehydratase, C terminus</fullName>
    </submittedName>
</protein>
<dbReference type="Pfam" id="PF04738">
    <property type="entry name" value="Lant_dehydr_N"/>
    <property type="match status" value="1"/>
</dbReference>
<keyword evidence="3" id="KW-1185">Reference proteome</keyword>
<dbReference type="AlphaFoldDB" id="A0A1M7LL19"/>
<feature type="domain" description="Lantibiotic dehydratase N-terminal" evidence="1">
    <location>
        <begin position="41"/>
        <end position="341"/>
    </location>
</feature>
<organism evidence="2 3">
    <name type="scientific">Flavobacterium xanthum</name>
    <dbReference type="NCBI Taxonomy" id="69322"/>
    <lineage>
        <taxon>Bacteria</taxon>
        <taxon>Pseudomonadati</taxon>
        <taxon>Bacteroidota</taxon>
        <taxon>Flavobacteriia</taxon>
        <taxon>Flavobacteriales</taxon>
        <taxon>Flavobacteriaceae</taxon>
        <taxon>Flavobacterium</taxon>
    </lineage>
</organism>
<proteinExistence type="predicted"/>
<name>A0A1M7LL19_9FLAO</name>
<dbReference type="InterPro" id="IPR006827">
    <property type="entry name" value="Lant_deHydtase_N"/>
</dbReference>